<evidence type="ECO:0000256" key="1">
    <source>
        <dbReference type="SAM" id="Phobius"/>
    </source>
</evidence>
<feature type="transmembrane region" description="Helical" evidence="1">
    <location>
        <begin position="111"/>
        <end position="131"/>
    </location>
</feature>
<dbReference type="AlphaFoldDB" id="A0A6C0D502"/>
<dbReference type="EMBL" id="MN739539">
    <property type="protein sequence ID" value="QHT11898.1"/>
    <property type="molecule type" value="Genomic_DNA"/>
</dbReference>
<reference evidence="2" key="1">
    <citation type="journal article" date="2020" name="Nature">
        <title>Giant virus diversity and host interactions through global metagenomics.</title>
        <authorList>
            <person name="Schulz F."/>
            <person name="Roux S."/>
            <person name="Paez-Espino D."/>
            <person name="Jungbluth S."/>
            <person name="Walsh D.A."/>
            <person name="Denef V.J."/>
            <person name="McMahon K.D."/>
            <person name="Konstantinidis K.T."/>
            <person name="Eloe-Fadrosh E.A."/>
            <person name="Kyrpides N.C."/>
            <person name="Woyke T."/>
        </authorList>
    </citation>
    <scope>NUCLEOTIDE SEQUENCE</scope>
    <source>
        <strain evidence="2">GVMAG-M-3300023174-124</strain>
    </source>
</reference>
<accession>A0A6C0D502</accession>
<organism evidence="2">
    <name type="scientific">viral metagenome</name>
    <dbReference type="NCBI Taxonomy" id="1070528"/>
    <lineage>
        <taxon>unclassified sequences</taxon>
        <taxon>metagenomes</taxon>
        <taxon>organismal metagenomes</taxon>
    </lineage>
</organism>
<keyword evidence="1" id="KW-1133">Transmembrane helix</keyword>
<evidence type="ECO:0000313" key="2">
    <source>
        <dbReference type="EMBL" id="QHT11898.1"/>
    </source>
</evidence>
<keyword evidence="1" id="KW-0472">Membrane</keyword>
<keyword evidence="1" id="KW-0812">Transmembrane</keyword>
<proteinExistence type="predicted"/>
<sequence length="277" mass="31430">MASQSNTFDFTGLFSIQNHYLADLSALTQNGITPMNYLNGLRTGLNDLYNRYNTTLPASSSALDRQHQMIRIIDTEKTRLDNKKTGIDNAYTTQQRLIELNESYRQKNMKYINILIIIIITIVIYLALLIIDRTVSFIPSVVMDSLKTLLFMITFIIICIMIAQINKRDPMDYQKLLFVAPTDMSNNNTNTSSTDASYNTANGTDNAGCRQSECCSDETEWNNDLLLCIPREPPGGEISGFTLSSQICGNNNCKKSEYDNVKYIPYTPYEFDSYVKI</sequence>
<protein>
    <submittedName>
        <fullName evidence="2">Uncharacterized protein</fullName>
    </submittedName>
</protein>
<feature type="transmembrane region" description="Helical" evidence="1">
    <location>
        <begin position="146"/>
        <end position="165"/>
    </location>
</feature>
<name>A0A6C0D502_9ZZZZ</name>